<keyword evidence="1" id="KW-0812">Transmembrane</keyword>
<evidence type="ECO:0000313" key="3">
    <source>
        <dbReference type="Proteomes" id="UP000178912"/>
    </source>
</evidence>
<proteinExistence type="predicted"/>
<name>A0A1E1LGH1_9HELO</name>
<evidence type="ECO:0000256" key="1">
    <source>
        <dbReference type="SAM" id="Phobius"/>
    </source>
</evidence>
<organism evidence="2 3">
    <name type="scientific">Rhynchosporium agropyri</name>
    <dbReference type="NCBI Taxonomy" id="914238"/>
    <lineage>
        <taxon>Eukaryota</taxon>
        <taxon>Fungi</taxon>
        <taxon>Dikarya</taxon>
        <taxon>Ascomycota</taxon>
        <taxon>Pezizomycotina</taxon>
        <taxon>Leotiomycetes</taxon>
        <taxon>Helotiales</taxon>
        <taxon>Ploettnerulaceae</taxon>
        <taxon>Rhynchosporium</taxon>
    </lineage>
</organism>
<accession>A0A1E1LGH1</accession>
<dbReference type="InterPro" id="IPR022185">
    <property type="entry name" value="DUF3712"/>
</dbReference>
<dbReference type="EMBL" id="FJUX01000116">
    <property type="protein sequence ID" value="CZT09562.1"/>
    <property type="molecule type" value="Genomic_DNA"/>
</dbReference>
<protein>
    <submittedName>
        <fullName evidence="2">Uncharacterized protein</fullName>
    </submittedName>
</protein>
<dbReference type="AlphaFoldDB" id="A0A1E1LGH1"/>
<evidence type="ECO:0000313" key="2">
    <source>
        <dbReference type="EMBL" id="CZT09562.1"/>
    </source>
</evidence>
<sequence length="368" mass="39508">MASPWVQGGGSADKNFEGANYQTQEEYAPKRTFGQKAKRHCAKFWWLHLILFCLIFLIVALLVVYVGMPKIAQHDVDDSRLDFREAFFLNPTADSIQVTQKAVLRNPSTFTPTLDPFPAELFLVTNGTYAAVSMLTLPMPGIHAKKQTPTSIDNVVTKVNSIDALGDYAVAVMNNEHITTALVGRTKLHLGKLPTQKVTFNSTSTYKGLNGLKGFNTTDVLINPGAAPGTPNLRGNAFIPNPSLMTIEMGNVSLSIAVPIKGVSTVVGNATILDFKIVPGDNRLPMFGIIDNAKILPALVDGKVNMTIVGQTAVRNGEHLIYYEKSLQTNVLVLEMNVQQVLADSAAAAKAAAGAGNSTTATNTPLLA</sequence>
<dbReference type="Pfam" id="PF12505">
    <property type="entry name" value="DUF3712"/>
    <property type="match status" value="1"/>
</dbReference>
<keyword evidence="1" id="KW-1133">Transmembrane helix</keyword>
<dbReference type="GO" id="GO:0000329">
    <property type="term" value="C:fungal-type vacuole membrane"/>
    <property type="evidence" value="ECO:0007669"/>
    <property type="project" value="InterPro"/>
</dbReference>
<feature type="transmembrane region" description="Helical" evidence="1">
    <location>
        <begin position="44"/>
        <end position="68"/>
    </location>
</feature>
<keyword evidence="1" id="KW-0472">Membrane</keyword>
<dbReference type="PANTHER" id="PTHR35895:SF1">
    <property type="entry name" value="LIPID-BINDING SERUM GLYCOPROTEIN C-TERMINAL DOMAIN-CONTAINING PROTEIN"/>
    <property type="match status" value="1"/>
</dbReference>
<dbReference type="OrthoDB" id="10039566at2759"/>
<keyword evidence="3" id="KW-1185">Reference proteome</keyword>
<dbReference type="Proteomes" id="UP000178912">
    <property type="component" value="Unassembled WGS sequence"/>
</dbReference>
<dbReference type="PANTHER" id="PTHR35895">
    <property type="entry name" value="CHROMOSOME 16, WHOLE GENOME SHOTGUN SEQUENCE"/>
    <property type="match status" value="1"/>
</dbReference>
<reference evidence="3" key="1">
    <citation type="submission" date="2016-03" db="EMBL/GenBank/DDBJ databases">
        <authorList>
            <person name="Guldener U."/>
        </authorList>
    </citation>
    <scope>NUCLEOTIDE SEQUENCE [LARGE SCALE GENOMIC DNA]</scope>
    <source>
        <strain evidence="3">04CH-RAC-A.6.1</strain>
    </source>
</reference>
<gene>
    <name evidence="2" type="ORF">RAG0_14292</name>
</gene>
<dbReference type="InterPro" id="IPR046368">
    <property type="entry name" value="Tag1"/>
</dbReference>